<comment type="similarity">
    <text evidence="1">Belongs to the methyltransferase superfamily.</text>
</comment>
<dbReference type="InterPro" id="IPR041698">
    <property type="entry name" value="Methyltransf_25"/>
</dbReference>
<dbReference type="InterPro" id="IPR051419">
    <property type="entry name" value="Lys/N-term_MeTrsfase_sf"/>
</dbReference>
<reference evidence="6" key="1">
    <citation type="journal article" date="2020" name="J Insects Food Feed">
        <title>The yellow mealworm (Tenebrio molitor) genome: a resource for the emerging insects as food and feed industry.</title>
        <authorList>
            <person name="Eriksson T."/>
            <person name="Andere A."/>
            <person name="Kelstrup H."/>
            <person name="Emery V."/>
            <person name="Picard C."/>
        </authorList>
    </citation>
    <scope>NUCLEOTIDE SEQUENCE</scope>
    <source>
        <strain evidence="6">Stoneville</strain>
        <tissue evidence="6">Whole head</tissue>
    </source>
</reference>
<dbReference type="GO" id="GO:0032259">
    <property type="term" value="P:methylation"/>
    <property type="evidence" value="ECO:0007669"/>
    <property type="project" value="UniProtKB-KW"/>
</dbReference>
<keyword evidence="3" id="KW-0808">Transferase</keyword>
<keyword evidence="4" id="KW-0511">Multifunctional enzyme</keyword>
<feature type="domain" description="Methyltransferase" evidence="5">
    <location>
        <begin position="52"/>
        <end position="141"/>
    </location>
</feature>
<proteinExistence type="inferred from homology"/>
<evidence type="ECO:0000256" key="3">
    <source>
        <dbReference type="ARBA" id="ARBA00022679"/>
    </source>
</evidence>
<sequence>MNLLPKSHQEFSQKEYWDSFFKKRGTKAFEWYGEYPELSTHLHKYIKPQDDVLITGCGNSTLGRDLHDIGYKKIINIDISQVVIRQMLSQSAKERPDLKYVQMDALDMSFANDSFSAIVDKGTLDALMSDNRPETVEKIQKYFSEIQRVSKLAGRYVCVSLLQEHILKALLDYFPSNNWMLRVVRCFEAEAKATENGENSMPVFLVVCTKFKALPRKILEMNLGSGDKMQRFETEDEVLAQIASTQHAAFVCSGLKRSAIHENEVSLDLYKVGDSIPRFTVYVVDTKHDARNAQYAAFIVPQGREAEWLFSTKSGRQHLAKVTKTNRLSIVTMHRGQDYGDFNEVQTELGDAVCSLAPSDLKNKKIPYLSLGSDVGKRTIRFEGSSEFSGAYVVEDVEVDQEKFRRLFYLTSQLVIQSEAKLKTVKTKKGVKEVVDLAHLTCRHHVYMSVAAHLACRRKQPSPVTVVGLGGGGLCSFLSKFLPKSKITAVDIDPAMVEVATNWFGLTQSDRLRVVVQDGVEYVNKMAEENGHSDAILFDVDSKDSSIGMSCPPKQFLEESVLDSIVKVIGASGFFILNLVLRDSSLRPSILNTLKNKFETVVSYRLAEDLNEILICGRDKMDTEIVKRSLAEGTNEINNFFKRNQSHCDDVELEEYFNNLKIL</sequence>
<evidence type="ECO:0000256" key="1">
    <source>
        <dbReference type="ARBA" id="ARBA00008361"/>
    </source>
</evidence>
<organism evidence="6 7">
    <name type="scientific">Tenebrio molitor</name>
    <name type="common">Yellow mealworm beetle</name>
    <dbReference type="NCBI Taxonomy" id="7067"/>
    <lineage>
        <taxon>Eukaryota</taxon>
        <taxon>Metazoa</taxon>
        <taxon>Ecdysozoa</taxon>
        <taxon>Arthropoda</taxon>
        <taxon>Hexapoda</taxon>
        <taxon>Insecta</taxon>
        <taxon>Pterygota</taxon>
        <taxon>Neoptera</taxon>
        <taxon>Endopterygota</taxon>
        <taxon>Coleoptera</taxon>
        <taxon>Polyphaga</taxon>
        <taxon>Cucujiformia</taxon>
        <taxon>Tenebrionidae</taxon>
        <taxon>Tenebrio</taxon>
    </lineage>
</organism>
<name>A0A8J6HDC6_TENMO</name>
<accession>A0A8J6HDC6</accession>
<keyword evidence="2" id="KW-0489">Methyltransferase</keyword>
<reference evidence="6" key="2">
    <citation type="submission" date="2021-08" db="EMBL/GenBank/DDBJ databases">
        <authorList>
            <person name="Eriksson T."/>
        </authorList>
    </citation>
    <scope>NUCLEOTIDE SEQUENCE</scope>
    <source>
        <strain evidence="6">Stoneville</strain>
        <tissue evidence="6">Whole head</tissue>
    </source>
</reference>
<dbReference type="Gene3D" id="3.40.50.150">
    <property type="entry name" value="Vaccinia Virus protein VP39"/>
    <property type="match status" value="2"/>
</dbReference>
<dbReference type="FunFam" id="3.40.50.150:FF:000110">
    <property type="entry name" value="methyltransferase-like protein 13 isoform X1"/>
    <property type="match status" value="1"/>
</dbReference>
<keyword evidence="7" id="KW-1185">Reference proteome</keyword>
<dbReference type="PANTHER" id="PTHR12176">
    <property type="entry name" value="SAM-DEPENDENT METHYLTRANSFERASE SUPERFAMILY PROTEIN"/>
    <property type="match status" value="1"/>
</dbReference>
<protein>
    <recommendedName>
        <fullName evidence="5">Methyltransferase domain-containing protein</fullName>
    </recommendedName>
</protein>
<dbReference type="CDD" id="cd02440">
    <property type="entry name" value="AdoMet_MTases"/>
    <property type="match status" value="1"/>
</dbReference>
<dbReference type="Proteomes" id="UP000719412">
    <property type="component" value="Unassembled WGS sequence"/>
</dbReference>
<evidence type="ECO:0000256" key="2">
    <source>
        <dbReference type="ARBA" id="ARBA00022603"/>
    </source>
</evidence>
<dbReference type="Pfam" id="PF13649">
    <property type="entry name" value="Methyltransf_25"/>
    <property type="match status" value="1"/>
</dbReference>
<dbReference type="PANTHER" id="PTHR12176:SF78">
    <property type="entry name" value="EEF1A LYSINE AND N-TERMINAL METHYLTRANSFERASE"/>
    <property type="match status" value="1"/>
</dbReference>
<gene>
    <name evidence="6" type="ORF">GEV33_011181</name>
</gene>
<dbReference type="GO" id="GO:0008168">
    <property type="term" value="F:methyltransferase activity"/>
    <property type="evidence" value="ECO:0007669"/>
    <property type="project" value="UniProtKB-KW"/>
</dbReference>
<dbReference type="EMBL" id="JABDTM020026692">
    <property type="protein sequence ID" value="KAH0811608.1"/>
    <property type="molecule type" value="Genomic_DNA"/>
</dbReference>
<evidence type="ECO:0000256" key="4">
    <source>
        <dbReference type="ARBA" id="ARBA00023268"/>
    </source>
</evidence>
<comment type="caution">
    <text evidence="6">The sequence shown here is derived from an EMBL/GenBank/DDBJ whole genome shotgun (WGS) entry which is preliminary data.</text>
</comment>
<dbReference type="Pfam" id="PF01564">
    <property type="entry name" value="Spermine_synth"/>
    <property type="match status" value="1"/>
</dbReference>
<dbReference type="SUPFAM" id="SSF53335">
    <property type="entry name" value="S-adenosyl-L-methionine-dependent methyltransferases"/>
    <property type="match status" value="2"/>
</dbReference>
<dbReference type="AlphaFoldDB" id="A0A8J6HDC6"/>
<evidence type="ECO:0000259" key="5">
    <source>
        <dbReference type="Pfam" id="PF13649"/>
    </source>
</evidence>
<evidence type="ECO:0000313" key="7">
    <source>
        <dbReference type="Proteomes" id="UP000719412"/>
    </source>
</evidence>
<evidence type="ECO:0000313" key="6">
    <source>
        <dbReference type="EMBL" id="KAH0811608.1"/>
    </source>
</evidence>
<dbReference type="InterPro" id="IPR029063">
    <property type="entry name" value="SAM-dependent_MTases_sf"/>
</dbReference>